<dbReference type="AlphaFoldDB" id="A0AAD7GWD1"/>
<name>A0AAD7GWD1_MYCRO</name>
<feature type="compositionally biased region" description="Polar residues" evidence="1">
    <location>
        <begin position="57"/>
        <end position="66"/>
    </location>
</feature>
<feature type="region of interest" description="Disordered" evidence="1">
    <location>
        <begin position="57"/>
        <end position="111"/>
    </location>
</feature>
<dbReference type="EMBL" id="JARKIE010000006">
    <property type="protein sequence ID" value="KAJ7706655.1"/>
    <property type="molecule type" value="Genomic_DNA"/>
</dbReference>
<proteinExistence type="predicted"/>
<reference evidence="3" key="1">
    <citation type="submission" date="2023-03" db="EMBL/GenBank/DDBJ databases">
        <title>Massive genome expansion in bonnet fungi (Mycena s.s.) driven by repeated elements and novel gene families across ecological guilds.</title>
        <authorList>
            <consortium name="Lawrence Berkeley National Laboratory"/>
            <person name="Harder C.B."/>
            <person name="Miyauchi S."/>
            <person name="Viragh M."/>
            <person name="Kuo A."/>
            <person name="Thoen E."/>
            <person name="Andreopoulos B."/>
            <person name="Lu D."/>
            <person name="Skrede I."/>
            <person name="Drula E."/>
            <person name="Henrissat B."/>
            <person name="Morin E."/>
            <person name="Kohler A."/>
            <person name="Barry K."/>
            <person name="LaButti K."/>
            <person name="Morin E."/>
            <person name="Salamov A."/>
            <person name="Lipzen A."/>
            <person name="Mereny Z."/>
            <person name="Hegedus B."/>
            <person name="Baldrian P."/>
            <person name="Stursova M."/>
            <person name="Weitz H."/>
            <person name="Taylor A."/>
            <person name="Grigoriev I.V."/>
            <person name="Nagy L.G."/>
            <person name="Martin F."/>
            <person name="Kauserud H."/>
        </authorList>
    </citation>
    <scope>NUCLEOTIDE SEQUENCE</scope>
    <source>
        <strain evidence="3">CBHHK067</strain>
    </source>
</reference>
<protein>
    <recommendedName>
        <fullName evidence="5">Secreted protein</fullName>
    </recommendedName>
</protein>
<feature type="chain" id="PRO_5042105903" description="Secreted protein" evidence="2">
    <location>
        <begin position="31"/>
        <end position="162"/>
    </location>
</feature>
<evidence type="ECO:0000313" key="4">
    <source>
        <dbReference type="Proteomes" id="UP001221757"/>
    </source>
</evidence>
<dbReference type="Proteomes" id="UP001221757">
    <property type="component" value="Unassembled WGS sequence"/>
</dbReference>
<feature type="region of interest" description="Disordered" evidence="1">
    <location>
        <begin position="140"/>
        <end position="162"/>
    </location>
</feature>
<evidence type="ECO:0000256" key="2">
    <source>
        <dbReference type="SAM" id="SignalP"/>
    </source>
</evidence>
<evidence type="ECO:0000313" key="3">
    <source>
        <dbReference type="EMBL" id="KAJ7706655.1"/>
    </source>
</evidence>
<feature type="compositionally biased region" description="Basic and acidic residues" evidence="1">
    <location>
        <begin position="85"/>
        <end position="97"/>
    </location>
</feature>
<keyword evidence="2" id="KW-0732">Signal</keyword>
<accession>A0AAD7GWD1</accession>
<organism evidence="3 4">
    <name type="scientific">Mycena rosella</name>
    <name type="common">Pink bonnet</name>
    <name type="synonym">Agaricus rosellus</name>
    <dbReference type="NCBI Taxonomy" id="1033263"/>
    <lineage>
        <taxon>Eukaryota</taxon>
        <taxon>Fungi</taxon>
        <taxon>Dikarya</taxon>
        <taxon>Basidiomycota</taxon>
        <taxon>Agaricomycotina</taxon>
        <taxon>Agaricomycetes</taxon>
        <taxon>Agaricomycetidae</taxon>
        <taxon>Agaricales</taxon>
        <taxon>Marasmiineae</taxon>
        <taxon>Mycenaceae</taxon>
        <taxon>Mycena</taxon>
    </lineage>
</organism>
<evidence type="ECO:0000256" key="1">
    <source>
        <dbReference type="SAM" id="MobiDB-lite"/>
    </source>
</evidence>
<feature type="signal peptide" evidence="2">
    <location>
        <begin position="1"/>
        <end position="30"/>
    </location>
</feature>
<sequence length="162" mass="17378">MRIFSCPPSSTRVCFSFRLLLFRLDPLLLAALLSDAVRPGSCSLYGAPSPCVIASESGTSNATPSRNGDPRDAFAVGASTTAEPSAEREGKGKDGHAHGHPIPRVRHPQRHYKGDAHKLMGNPTMSIDLPSTIRCMRGRLADGDCEDGKATPRPRAAQSTRR</sequence>
<evidence type="ECO:0008006" key="5">
    <source>
        <dbReference type="Google" id="ProtNLM"/>
    </source>
</evidence>
<comment type="caution">
    <text evidence="3">The sequence shown here is derived from an EMBL/GenBank/DDBJ whole genome shotgun (WGS) entry which is preliminary data.</text>
</comment>
<keyword evidence="4" id="KW-1185">Reference proteome</keyword>
<feature type="compositionally biased region" description="Basic residues" evidence="1">
    <location>
        <begin position="98"/>
        <end position="111"/>
    </location>
</feature>
<feature type="compositionally biased region" description="Basic and acidic residues" evidence="1">
    <location>
        <begin position="140"/>
        <end position="150"/>
    </location>
</feature>
<gene>
    <name evidence="3" type="ORF">B0H17DRAFT_1034169</name>
</gene>